<feature type="transmembrane region" description="Helical" evidence="8">
    <location>
        <begin position="164"/>
        <end position="190"/>
    </location>
</feature>
<evidence type="ECO:0000313" key="10">
    <source>
        <dbReference type="Proteomes" id="UP001233999"/>
    </source>
</evidence>
<dbReference type="GO" id="GO:0030425">
    <property type="term" value="C:dendrite"/>
    <property type="evidence" value="ECO:0007669"/>
    <property type="project" value="TreeGrafter"/>
</dbReference>
<dbReference type="GO" id="GO:0008049">
    <property type="term" value="P:male courtship behavior"/>
    <property type="evidence" value="ECO:0007669"/>
    <property type="project" value="TreeGrafter"/>
</dbReference>
<organism evidence="9 10">
    <name type="scientific">Diploptera punctata</name>
    <name type="common">Pacific beetle cockroach</name>
    <dbReference type="NCBI Taxonomy" id="6984"/>
    <lineage>
        <taxon>Eukaryota</taxon>
        <taxon>Metazoa</taxon>
        <taxon>Ecdysozoa</taxon>
        <taxon>Arthropoda</taxon>
        <taxon>Hexapoda</taxon>
        <taxon>Insecta</taxon>
        <taxon>Pterygota</taxon>
        <taxon>Neoptera</taxon>
        <taxon>Polyneoptera</taxon>
        <taxon>Dictyoptera</taxon>
        <taxon>Blattodea</taxon>
        <taxon>Blaberoidea</taxon>
        <taxon>Blaberidae</taxon>
        <taxon>Diplopterinae</taxon>
        <taxon>Diploptera</taxon>
    </lineage>
</organism>
<dbReference type="GO" id="GO:0005886">
    <property type="term" value="C:plasma membrane"/>
    <property type="evidence" value="ECO:0007669"/>
    <property type="project" value="UniProtKB-SubCell"/>
</dbReference>
<reference evidence="9" key="2">
    <citation type="submission" date="2023-05" db="EMBL/GenBank/DDBJ databases">
        <authorList>
            <person name="Fouks B."/>
        </authorList>
    </citation>
    <scope>NUCLEOTIDE SEQUENCE</scope>
    <source>
        <strain evidence="9">Stay&amp;Tobe</strain>
        <tissue evidence="9">Testes</tissue>
    </source>
</reference>
<dbReference type="GO" id="GO:0007165">
    <property type="term" value="P:signal transduction"/>
    <property type="evidence" value="ECO:0007669"/>
    <property type="project" value="UniProtKB-KW"/>
</dbReference>
<dbReference type="AlphaFoldDB" id="A0AAD8AH95"/>
<comment type="caution">
    <text evidence="8">Lacks conserved residue(s) required for the propagation of feature annotation.</text>
</comment>
<comment type="subcellular location">
    <subcellularLocation>
        <location evidence="1 8">Cell membrane</location>
        <topology evidence="1 8">Multi-pass membrane protein</topology>
    </subcellularLocation>
</comment>
<evidence type="ECO:0000256" key="5">
    <source>
        <dbReference type="ARBA" id="ARBA00023136"/>
    </source>
</evidence>
<keyword evidence="4 8" id="KW-1133">Transmembrane helix</keyword>
<feature type="transmembrane region" description="Helical" evidence="8">
    <location>
        <begin position="301"/>
        <end position="322"/>
    </location>
</feature>
<dbReference type="EMBL" id="JASPKZ010000831">
    <property type="protein sequence ID" value="KAJ9599133.1"/>
    <property type="molecule type" value="Genomic_DNA"/>
</dbReference>
<feature type="transmembrane region" description="Helical" evidence="8">
    <location>
        <begin position="40"/>
        <end position="64"/>
    </location>
</feature>
<name>A0AAD8AH95_DIPPU</name>
<comment type="function">
    <text evidence="8">Gustatory receptor which mediates acceptance or avoidance behavior, depending on its substrates.</text>
</comment>
<protein>
    <recommendedName>
        <fullName evidence="8">Gustatory receptor</fullName>
    </recommendedName>
</protein>
<reference evidence="9" key="1">
    <citation type="journal article" date="2023" name="IScience">
        <title>Live-bearing cockroach genome reveals convergent evolutionary mechanisms linked to viviparity in insects and beyond.</title>
        <authorList>
            <person name="Fouks B."/>
            <person name="Harrison M.C."/>
            <person name="Mikhailova A.A."/>
            <person name="Marchal E."/>
            <person name="English S."/>
            <person name="Carruthers M."/>
            <person name="Jennings E.C."/>
            <person name="Chiamaka E.L."/>
            <person name="Frigard R.A."/>
            <person name="Pippel M."/>
            <person name="Attardo G.M."/>
            <person name="Benoit J.B."/>
            <person name="Bornberg-Bauer E."/>
            <person name="Tobe S.S."/>
        </authorList>
    </citation>
    <scope>NUCLEOTIDE SEQUENCE</scope>
    <source>
        <strain evidence="9">Stay&amp;Tobe</strain>
    </source>
</reference>
<keyword evidence="2 8" id="KW-1003">Cell membrane</keyword>
<evidence type="ECO:0000256" key="4">
    <source>
        <dbReference type="ARBA" id="ARBA00022989"/>
    </source>
</evidence>
<dbReference type="InterPro" id="IPR013604">
    <property type="entry name" value="7TM_chemorcpt"/>
</dbReference>
<dbReference type="GO" id="GO:0050909">
    <property type="term" value="P:sensory perception of taste"/>
    <property type="evidence" value="ECO:0007669"/>
    <property type="project" value="InterPro"/>
</dbReference>
<dbReference type="PANTHER" id="PTHR21143">
    <property type="entry name" value="INVERTEBRATE GUSTATORY RECEPTOR"/>
    <property type="match status" value="1"/>
</dbReference>
<feature type="transmembrane region" description="Helical" evidence="8">
    <location>
        <begin position="6"/>
        <end position="28"/>
    </location>
</feature>
<evidence type="ECO:0000256" key="2">
    <source>
        <dbReference type="ARBA" id="ARBA00022475"/>
    </source>
</evidence>
<keyword evidence="6 8" id="KW-0675">Receptor</keyword>
<gene>
    <name evidence="9" type="ORF">L9F63_010401</name>
</gene>
<dbReference type="GO" id="GO:0007635">
    <property type="term" value="P:chemosensory behavior"/>
    <property type="evidence" value="ECO:0007669"/>
    <property type="project" value="TreeGrafter"/>
</dbReference>
<evidence type="ECO:0000256" key="7">
    <source>
        <dbReference type="ARBA" id="ARBA00023224"/>
    </source>
</evidence>
<evidence type="ECO:0000256" key="6">
    <source>
        <dbReference type="ARBA" id="ARBA00023170"/>
    </source>
</evidence>
<feature type="transmembrane region" description="Helical" evidence="8">
    <location>
        <begin position="84"/>
        <end position="108"/>
    </location>
</feature>
<evidence type="ECO:0000256" key="3">
    <source>
        <dbReference type="ARBA" id="ARBA00022692"/>
    </source>
</evidence>
<keyword evidence="10" id="KW-1185">Reference proteome</keyword>
<feature type="transmembrane region" description="Helical" evidence="8">
    <location>
        <begin position="376"/>
        <end position="401"/>
    </location>
</feature>
<dbReference type="GO" id="GO:0043025">
    <property type="term" value="C:neuronal cell body"/>
    <property type="evidence" value="ECO:0007669"/>
    <property type="project" value="TreeGrafter"/>
</dbReference>
<feature type="transmembrane region" description="Helical" evidence="8">
    <location>
        <begin position="266"/>
        <end position="289"/>
    </location>
</feature>
<keyword evidence="3 8" id="KW-0812">Transmembrane</keyword>
<dbReference type="PANTHER" id="PTHR21143:SF133">
    <property type="entry name" value="GUSTATORY AND PHEROMONE RECEPTOR 32A-RELATED"/>
    <property type="match status" value="1"/>
</dbReference>
<keyword evidence="5 8" id="KW-0472">Membrane</keyword>
<proteinExistence type="inferred from homology"/>
<dbReference type="Pfam" id="PF08395">
    <property type="entry name" value="7tm_7"/>
    <property type="match status" value="1"/>
</dbReference>
<feature type="transmembrane region" description="Helical" evidence="8">
    <location>
        <begin position="129"/>
        <end position="152"/>
    </location>
</feature>
<evidence type="ECO:0000313" key="9">
    <source>
        <dbReference type="EMBL" id="KAJ9599133.1"/>
    </source>
</evidence>
<dbReference type="GO" id="GO:0030424">
    <property type="term" value="C:axon"/>
    <property type="evidence" value="ECO:0007669"/>
    <property type="project" value="TreeGrafter"/>
</dbReference>
<evidence type="ECO:0000256" key="1">
    <source>
        <dbReference type="ARBA" id="ARBA00004651"/>
    </source>
</evidence>
<sequence>MKRSVDSYSAFVPLLYILKVCGLDYLVLKGEIGKRKLQRSITSVMYCSSIILFLTTVRSIGFVFRLKFNGMYAAVYRILNIADTFHYFVTLLFLLVSISTSHLLIEIFNYFSEFDWRFNGLHKLCSRCALIAGIRLLIGILYYIFCVATFIIPPKDDNYFEYYIIVYTLIMDLGIMLIVNIKITTVTLLLSQRFEYINNLIVDLVKQFPGTLKHGSTLSMSDRIKHLTNHRDLVNSVSNKIVFIAKMHNLLCDVCDIYNSIFSLQALFVVLLCFVEFTLDIYIIITIVFDQIEHNADTFNAFLSLFLESFWYIVHVGVLIISGECTANEANRTAVLVHKLLNKKRDSGSIPALRSNLQLFSLQLLHRKVQFTACGFFPLDFTLLYSIVGAISAYLVILIQFQLTFSEKENNVTTVGSIYNFINTTNNFISSGKCTSSETEIGDN</sequence>
<accession>A0AAD8AH95</accession>
<dbReference type="Proteomes" id="UP001233999">
    <property type="component" value="Unassembled WGS sequence"/>
</dbReference>
<evidence type="ECO:0000256" key="8">
    <source>
        <dbReference type="RuleBase" id="RU363108"/>
    </source>
</evidence>
<keyword evidence="7 8" id="KW-0807">Transducer</keyword>
<comment type="similarity">
    <text evidence="8">Belongs to the insect chemoreceptor superfamily. Gustatory receptor (GR) family.</text>
</comment>
<comment type="caution">
    <text evidence="9">The sequence shown here is derived from an EMBL/GenBank/DDBJ whole genome shotgun (WGS) entry which is preliminary data.</text>
</comment>